<feature type="domain" description="Partial AB-hydrolase lipase" evidence="9">
    <location>
        <begin position="54"/>
        <end position="113"/>
    </location>
</feature>
<gene>
    <name evidence="10" type="ORF">TTHERM_00570540</name>
</gene>
<name>Q24I21_TETTS</name>
<dbReference type="OMA" id="GYPYEKY"/>
<evidence type="ECO:0000256" key="8">
    <source>
        <dbReference type="SAM" id="Phobius"/>
    </source>
</evidence>
<reference evidence="11" key="1">
    <citation type="journal article" date="2006" name="PLoS Biol.">
        <title>Macronuclear genome sequence of the ciliate Tetrahymena thermophila, a model eukaryote.</title>
        <authorList>
            <person name="Eisen J.A."/>
            <person name="Coyne R.S."/>
            <person name="Wu M."/>
            <person name="Wu D."/>
            <person name="Thiagarajan M."/>
            <person name="Wortman J.R."/>
            <person name="Badger J.H."/>
            <person name="Ren Q."/>
            <person name="Amedeo P."/>
            <person name="Jones K.M."/>
            <person name="Tallon L.J."/>
            <person name="Delcher A.L."/>
            <person name="Salzberg S.L."/>
            <person name="Silva J.C."/>
            <person name="Haas B.J."/>
            <person name="Majoros W.H."/>
            <person name="Farzad M."/>
            <person name="Carlton J.M."/>
            <person name="Smith R.K. Jr."/>
            <person name="Garg J."/>
            <person name="Pearlman R.E."/>
            <person name="Karrer K.M."/>
            <person name="Sun L."/>
            <person name="Manning G."/>
            <person name="Elde N.C."/>
            <person name="Turkewitz A.P."/>
            <person name="Asai D.J."/>
            <person name="Wilkes D.E."/>
            <person name="Wang Y."/>
            <person name="Cai H."/>
            <person name="Collins K."/>
            <person name="Stewart B.A."/>
            <person name="Lee S.R."/>
            <person name="Wilamowska K."/>
            <person name="Weinberg Z."/>
            <person name="Ruzzo W.L."/>
            <person name="Wloga D."/>
            <person name="Gaertig J."/>
            <person name="Frankel J."/>
            <person name="Tsao C.-C."/>
            <person name="Gorovsky M.A."/>
            <person name="Keeling P.J."/>
            <person name="Waller R.F."/>
            <person name="Patron N.J."/>
            <person name="Cherry J.M."/>
            <person name="Stover N.A."/>
            <person name="Krieger C.J."/>
            <person name="del Toro C."/>
            <person name="Ryder H.F."/>
            <person name="Williamson S.C."/>
            <person name="Barbeau R.A."/>
            <person name="Hamilton E.P."/>
            <person name="Orias E."/>
        </authorList>
    </citation>
    <scope>NUCLEOTIDE SEQUENCE [LARGE SCALE GENOMIC DNA]</scope>
    <source>
        <strain evidence="11">SB210</strain>
    </source>
</reference>
<dbReference type="Pfam" id="PF04083">
    <property type="entry name" value="Abhydro_lipase"/>
    <property type="match status" value="1"/>
</dbReference>
<feature type="active site" description="Nucleophile" evidence="7">
    <location>
        <position position="194"/>
    </location>
</feature>
<dbReference type="ESTHER" id="tetts-q24i21">
    <property type="family name" value="Acidic_Lipase"/>
</dbReference>
<keyword evidence="8" id="KW-1133">Transmembrane helix</keyword>
<dbReference type="PIRSF" id="PIRSF000862">
    <property type="entry name" value="Steryl_ester_lip"/>
    <property type="match status" value="1"/>
</dbReference>
<dbReference type="InParanoid" id="Q24I21"/>
<dbReference type="OrthoDB" id="8040642at2759"/>
<dbReference type="FunFam" id="3.40.50.1820:FF:000057">
    <property type="entry name" value="Lipase"/>
    <property type="match status" value="1"/>
</dbReference>
<dbReference type="eggNOG" id="KOG2624">
    <property type="taxonomic scope" value="Eukaryota"/>
</dbReference>
<dbReference type="KEGG" id="tet:TTHERM_00570540"/>
<evidence type="ECO:0000259" key="9">
    <source>
        <dbReference type="Pfam" id="PF04083"/>
    </source>
</evidence>
<dbReference type="GeneID" id="7823924"/>
<keyword evidence="4" id="KW-0442">Lipid degradation</keyword>
<dbReference type="AlphaFoldDB" id="Q24I21"/>
<dbReference type="Gene3D" id="3.40.50.1820">
    <property type="entry name" value="alpha/beta hydrolase"/>
    <property type="match status" value="1"/>
</dbReference>
<keyword evidence="8" id="KW-0812">Transmembrane</keyword>
<organism evidence="10 11">
    <name type="scientific">Tetrahymena thermophila (strain SB210)</name>
    <dbReference type="NCBI Taxonomy" id="312017"/>
    <lineage>
        <taxon>Eukaryota</taxon>
        <taxon>Sar</taxon>
        <taxon>Alveolata</taxon>
        <taxon>Ciliophora</taxon>
        <taxon>Intramacronucleata</taxon>
        <taxon>Oligohymenophorea</taxon>
        <taxon>Hymenostomatida</taxon>
        <taxon>Tetrahymenina</taxon>
        <taxon>Tetrahymenidae</taxon>
        <taxon>Tetrahymena</taxon>
    </lineage>
</organism>
<dbReference type="InterPro" id="IPR025483">
    <property type="entry name" value="Lipase_euk"/>
</dbReference>
<protein>
    <submittedName>
        <fullName evidence="10">Ab-hydrolase associated lipase region protein</fullName>
    </submittedName>
</protein>
<sequence length="452" mass="53073">MQIIKNYQSKNTQRRSFIVKKRFAALLFGLMISYLYLPRDFFGTLHQETHMEFEDYVRYYKYPIQRHEVATPDGYILTVFRIQAKYQKEFKQGLPVVYLQHGLLDSSDSFIVNQESKAPAFMLANRGYDVWLGNFRGNKHSRSHVILNPESPNKEEVRRFWNFSFHEMGVIDIPSIFEYIHNFTDRKINFIGHSQGSMSMFVALTEEHPVVKAYINQFIALGPIAYIQHVTSIPLQLYNFARQFIDLTQLLYKIEFYEFIPSTWFTTEVVSRFCNVFPLACSYAYGLVGSIDPMLDQNDRYDVISAHIPSGTSLKNMMHFHQLISTYEFKRFDYGPEKNMKYYGQKTAPFYDLSKINIPVALFLGTEDRLAVKEDVLRLKRELSNASELYFQEIHSGHTSFMWGKDMSYFEEVFNLLETHDFHDLNYYTQSTKLTSASQKNITNSSLTIENQ</sequence>
<accession>Q24I21</accession>
<comment type="similarity">
    <text evidence="1">Belongs to the AB hydrolase superfamily. Lipase family.</text>
</comment>
<dbReference type="HOGENOM" id="CLU_010974_0_3_1"/>
<keyword evidence="5" id="KW-0443">Lipid metabolism</keyword>
<keyword evidence="11" id="KW-1185">Reference proteome</keyword>
<dbReference type="GO" id="GO:0016042">
    <property type="term" value="P:lipid catabolic process"/>
    <property type="evidence" value="ECO:0007669"/>
    <property type="project" value="UniProtKB-KW"/>
</dbReference>
<dbReference type="PANTHER" id="PTHR11005">
    <property type="entry name" value="LYSOSOMAL ACID LIPASE-RELATED"/>
    <property type="match status" value="1"/>
</dbReference>
<dbReference type="InterPro" id="IPR006693">
    <property type="entry name" value="AB_hydrolase_lipase"/>
</dbReference>
<keyword evidence="6" id="KW-0325">Glycoprotein</keyword>
<dbReference type="SUPFAM" id="SSF53474">
    <property type="entry name" value="alpha/beta-Hydrolases"/>
    <property type="match status" value="1"/>
</dbReference>
<keyword evidence="3" id="KW-0378">Hydrolase</keyword>
<evidence type="ECO:0000256" key="1">
    <source>
        <dbReference type="ARBA" id="ARBA00010701"/>
    </source>
</evidence>
<evidence type="ECO:0000256" key="6">
    <source>
        <dbReference type="ARBA" id="ARBA00023180"/>
    </source>
</evidence>
<evidence type="ECO:0000256" key="3">
    <source>
        <dbReference type="ARBA" id="ARBA00022801"/>
    </source>
</evidence>
<evidence type="ECO:0000256" key="4">
    <source>
        <dbReference type="ARBA" id="ARBA00022963"/>
    </source>
</evidence>
<dbReference type="Proteomes" id="UP000009168">
    <property type="component" value="Unassembled WGS sequence"/>
</dbReference>
<dbReference type="RefSeq" id="XP_001027659.1">
    <property type="nucleotide sequence ID" value="XM_001027659.1"/>
</dbReference>
<evidence type="ECO:0000313" key="10">
    <source>
        <dbReference type="EMBL" id="EAS07417.1"/>
    </source>
</evidence>
<proteinExistence type="inferred from homology"/>
<dbReference type="GO" id="GO:0016788">
    <property type="term" value="F:hydrolase activity, acting on ester bonds"/>
    <property type="evidence" value="ECO:0007669"/>
    <property type="project" value="InterPro"/>
</dbReference>
<evidence type="ECO:0000256" key="7">
    <source>
        <dbReference type="PIRSR" id="PIRSR000862-1"/>
    </source>
</evidence>
<feature type="active site" description="Charge relay system" evidence="7">
    <location>
        <position position="368"/>
    </location>
</feature>
<keyword evidence="8" id="KW-0472">Membrane</keyword>
<evidence type="ECO:0000256" key="2">
    <source>
        <dbReference type="ARBA" id="ARBA00022729"/>
    </source>
</evidence>
<dbReference type="STRING" id="312017.Q24I21"/>
<dbReference type="EMBL" id="GG662498">
    <property type="protein sequence ID" value="EAS07417.1"/>
    <property type="molecule type" value="Genomic_DNA"/>
</dbReference>
<evidence type="ECO:0000256" key="5">
    <source>
        <dbReference type="ARBA" id="ARBA00023098"/>
    </source>
</evidence>
<feature type="transmembrane region" description="Helical" evidence="8">
    <location>
        <begin position="21"/>
        <end position="37"/>
    </location>
</feature>
<feature type="active site" description="Charge relay system" evidence="7">
    <location>
        <position position="398"/>
    </location>
</feature>
<dbReference type="InterPro" id="IPR029058">
    <property type="entry name" value="AB_hydrolase_fold"/>
</dbReference>
<evidence type="ECO:0000313" key="11">
    <source>
        <dbReference type="Proteomes" id="UP000009168"/>
    </source>
</evidence>
<keyword evidence="2" id="KW-0732">Signal</keyword>